<sequence length="146" mass="16185">MKNNIKQIIIDSLISIGIACTLFCLIGMVFDQIGHGMFSLDGYRFTKMVLGCIGIGLGFGVPTIVYQDQRLSRATQMTIHLGIGLVVYTAIAMSLGWMGDPSHPLSFFAIFAGQIALALGIFLIFRHYNLKEAKKINEQLQKRDSR</sequence>
<keyword evidence="2" id="KW-1185">Reference proteome</keyword>
<organism evidence="1 2">
    <name type="scientific">Dubosiella muris</name>
    <dbReference type="NCBI Taxonomy" id="3038133"/>
    <lineage>
        <taxon>Bacteria</taxon>
        <taxon>Bacillati</taxon>
        <taxon>Bacillota</taxon>
        <taxon>Erysipelotrichia</taxon>
        <taxon>Erysipelotrichales</taxon>
        <taxon>Erysipelotrichaceae</taxon>
        <taxon>Dubosiella</taxon>
    </lineage>
</organism>
<comment type="caution">
    <text evidence="1">The sequence shown here is derived from an EMBL/GenBank/DDBJ whole genome shotgun (WGS) entry which is preliminary data.</text>
</comment>
<gene>
    <name evidence="1" type="ORF">E5336_09170</name>
</gene>
<evidence type="ECO:0000313" key="2">
    <source>
        <dbReference type="Proteomes" id="UP000308836"/>
    </source>
</evidence>
<evidence type="ECO:0000313" key="1">
    <source>
        <dbReference type="EMBL" id="TGY65320.1"/>
    </source>
</evidence>
<reference evidence="1" key="1">
    <citation type="submission" date="2019-04" db="EMBL/GenBank/DDBJ databases">
        <title>Microbes associate with the intestines of laboratory mice.</title>
        <authorList>
            <person name="Navarre W."/>
            <person name="Wong E."/>
            <person name="Huang K."/>
            <person name="Tropini C."/>
            <person name="Ng K."/>
            <person name="Yu B."/>
        </authorList>
    </citation>
    <scope>NUCLEOTIDE SEQUENCE</scope>
    <source>
        <strain evidence="1">NM09_H32</strain>
    </source>
</reference>
<proteinExistence type="predicted"/>
<accession>A0AC61R610</accession>
<dbReference type="EMBL" id="SRYG01000019">
    <property type="protein sequence ID" value="TGY65320.1"/>
    <property type="molecule type" value="Genomic_DNA"/>
</dbReference>
<name>A0AC61R610_9FIRM</name>
<dbReference type="Proteomes" id="UP000308836">
    <property type="component" value="Unassembled WGS sequence"/>
</dbReference>
<protein>
    <submittedName>
        <fullName evidence="1">DUF3021 domain-containing protein</fullName>
    </submittedName>
</protein>